<keyword evidence="11" id="KW-0999">Mitochondrion inner membrane</keyword>
<evidence type="ECO:0000256" key="3">
    <source>
        <dbReference type="ARBA" id="ARBA00005119"/>
    </source>
</evidence>
<reference evidence="19" key="2">
    <citation type="submission" date="2021-01" db="EMBL/GenBank/DDBJ databases">
        <authorList>
            <person name="Schikora-Tamarit M.A."/>
        </authorList>
    </citation>
    <scope>NUCLEOTIDE SEQUENCE</scope>
    <source>
        <strain evidence="19">NCAIM Y.01608</strain>
    </source>
</reference>
<accession>A0A9P8NX05</accession>
<evidence type="ECO:0000256" key="13">
    <source>
        <dbReference type="ARBA" id="ARBA00023098"/>
    </source>
</evidence>
<keyword evidence="9" id="KW-0808">Transferase</keyword>
<reference evidence="19" key="1">
    <citation type="journal article" date="2021" name="Open Biol.">
        <title>Shared evolutionary footprints suggest mitochondrial oxidative damage underlies multiple complex I losses in fungi.</title>
        <authorList>
            <person name="Schikora-Tamarit M.A."/>
            <person name="Marcet-Houben M."/>
            <person name="Nosek J."/>
            <person name="Gabaldon T."/>
        </authorList>
    </citation>
    <scope>NUCLEOTIDE SEQUENCE</scope>
    <source>
        <strain evidence="19">NCAIM Y.01608</strain>
    </source>
</reference>
<dbReference type="GO" id="GO:0005743">
    <property type="term" value="C:mitochondrial inner membrane"/>
    <property type="evidence" value="ECO:0007669"/>
    <property type="project" value="UniProtKB-SubCell"/>
</dbReference>
<evidence type="ECO:0000256" key="16">
    <source>
        <dbReference type="ARBA" id="ARBA00023209"/>
    </source>
</evidence>
<dbReference type="PIRSF" id="PIRSF028840">
    <property type="entry name" value="Mmp37"/>
    <property type="match status" value="1"/>
</dbReference>
<dbReference type="PANTHER" id="PTHR13619:SF0">
    <property type="entry name" value="PHOSPHATIDATE CYTIDYLYLTRANSFERASE, MITOCHONDRIAL"/>
    <property type="match status" value="1"/>
</dbReference>
<evidence type="ECO:0000256" key="8">
    <source>
        <dbReference type="ARBA" id="ARBA00022516"/>
    </source>
</evidence>
<comment type="similarity">
    <text evidence="5">Belongs to the TAM41 family.</text>
</comment>
<keyword evidence="15" id="KW-0472">Membrane</keyword>
<keyword evidence="10" id="KW-0548">Nucleotidyltransferase</keyword>
<gene>
    <name evidence="19" type="ORF">OGATHE_005314</name>
</gene>
<evidence type="ECO:0000256" key="18">
    <source>
        <dbReference type="ARBA" id="ARBA00029893"/>
    </source>
</evidence>
<comment type="pathway">
    <text evidence="3">Phospholipid metabolism; CDP-diacylglycerol biosynthesis; CDP-diacylglycerol from sn-glycerol 3-phosphate: step 3/3.</text>
</comment>
<keyword evidence="17" id="KW-1208">Phospholipid metabolism</keyword>
<evidence type="ECO:0000256" key="11">
    <source>
        <dbReference type="ARBA" id="ARBA00022792"/>
    </source>
</evidence>
<comment type="pathway">
    <text evidence="4">Lipid metabolism.</text>
</comment>
<evidence type="ECO:0000313" key="19">
    <source>
        <dbReference type="EMBL" id="KAH3660982.1"/>
    </source>
</evidence>
<evidence type="ECO:0000256" key="7">
    <source>
        <dbReference type="ARBA" id="ARBA00018337"/>
    </source>
</evidence>
<evidence type="ECO:0000256" key="15">
    <source>
        <dbReference type="ARBA" id="ARBA00023136"/>
    </source>
</evidence>
<dbReference type="GO" id="GO:0004605">
    <property type="term" value="F:phosphatidate cytidylyltransferase activity"/>
    <property type="evidence" value="ECO:0007669"/>
    <property type="project" value="UniProtKB-EC"/>
</dbReference>
<protein>
    <recommendedName>
        <fullName evidence="7">Phosphatidate cytidylyltransferase, mitochondrial</fullName>
        <ecNumber evidence="6">2.7.7.41</ecNumber>
    </recommendedName>
    <alternativeName>
        <fullName evidence="18">CDP-diacylglycerol synthase</fullName>
    </alternativeName>
</protein>
<evidence type="ECO:0000256" key="4">
    <source>
        <dbReference type="ARBA" id="ARBA00005189"/>
    </source>
</evidence>
<proteinExistence type="inferred from homology"/>
<evidence type="ECO:0000256" key="6">
    <source>
        <dbReference type="ARBA" id="ARBA00012487"/>
    </source>
</evidence>
<organism evidence="19 20">
    <name type="scientific">Ogataea polymorpha</name>
    <dbReference type="NCBI Taxonomy" id="460523"/>
    <lineage>
        <taxon>Eukaryota</taxon>
        <taxon>Fungi</taxon>
        <taxon>Dikarya</taxon>
        <taxon>Ascomycota</taxon>
        <taxon>Saccharomycotina</taxon>
        <taxon>Pichiomycetes</taxon>
        <taxon>Pichiales</taxon>
        <taxon>Pichiaceae</taxon>
        <taxon>Ogataea</taxon>
    </lineage>
</organism>
<comment type="caution">
    <text evidence="19">The sequence shown here is derived from an EMBL/GenBank/DDBJ whole genome shotgun (WGS) entry which is preliminary data.</text>
</comment>
<sequence>MLALRTRSSRMMYRQGLLRFNSSKSPDGKSSNSGSYISTSEIDPVLLDKLFRNNKPQTSILPQHGSFALRQRLANIQQKDKFKVLDENLLKLQSTPINFNYYLRNLKDLKNANQLPYKFGANQLVSKDSDVNDLLRKVVWEFNAPIRYAFGYGSKVFDQGSTKSSNSQVDMIYAVSYPDHWHSLNIAQNPDHYSSLRHLGSSIVSQIGELGAGVYFNPFVKLNFKRSKVDTNFELKYGVTSMNTLINDLINWDTMYLSGRLHKPVAVVRNAPKICLLNQYNLTNAIKLSLLLTNKTEISEYGLYHQIAELSYLGDPRLKARGEDVRKVDKIVTNQFEQFREMYLPLLRNYFPKVVQQITAPESAEHRFKVNLDSQSIAEIIADLPSTFRRRLLSKYSSKYESSLASDLFAKRIIAPNQQLADLKPVKAAAELSFLDLQQLSEEASLNQIPVEDWNYLPNTYKVKNSPFIRNVANDDLLVDSLKDTVKETVLRPALIQSLKGVLTAGVLRSWKYATEKRRKFNQSINNQS</sequence>
<keyword evidence="20" id="KW-1185">Reference proteome</keyword>
<keyword evidence="16" id="KW-0594">Phospholipid biosynthesis</keyword>
<keyword evidence="14" id="KW-0496">Mitochondrion</keyword>
<evidence type="ECO:0000256" key="5">
    <source>
        <dbReference type="ARBA" id="ARBA00005458"/>
    </source>
</evidence>
<keyword evidence="8" id="KW-0444">Lipid biosynthesis</keyword>
<comment type="cofactor">
    <cofactor evidence="1">
        <name>Mg(2+)</name>
        <dbReference type="ChEBI" id="CHEBI:18420"/>
    </cofactor>
</comment>
<evidence type="ECO:0000256" key="9">
    <source>
        <dbReference type="ARBA" id="ARBA00022679"/>
    </source>
</evidence>
<keyword evidence="13" id="KW-0443">Lipid metabolism</keyword>
<dbReference type="GO" id="GO:0016024">
    <property type="term" value="P:CDP-diacylglycerol biosynthetic process"/>
    <property type="evidence" value="ECO:0007669"/>
    <property type="project" value="TreeGrafter"/>
</dbReference>
<dbReference type="InterPro" id="IPR015222">
    <property type="entry name" value="Tam41"/>
</dbReference>
<evidence type="ECO:0000256" key="1">
    <source>
        <dbReference type="ARBA" id="ARBA00001946"/>
    </source>
</evidence>
<evidence type="ECO:0000256" key="12">
    <source>
        <dbReference type="ARBA" id="ARBA00022842"/>
    </source>
</evidence>
<evidence type="ECO:0000256" key="10">
    <source>
        <dbReference type="ARBA" id="ARBA00022695"/>
    </source>
</evidence>
<name>A0A9P8NX05_9ASCO</name>
<dbReference type="Pfam" id="PF09139">
    <property type="entry name" value="Tam41_Mmp37"/>
    <property type="match status" value="1"/>
</dbReference>
<dbReference type="EC" id="2.7.7.41" evidence="6"/>
<evidence type="ECO:0000313" key="20">
    <source>
        <dbReference type="Proteomes" id="UP000788993"/>
    </source>
</evidence>
<dbReference type="GO" id="GO:0032049">
    <property type="term" value="P:cardiolipin biosynthetic process"/>
    <property type="evidence" value="ECO:0007669"/>
    <property type="project" value="InterPro"/>
</dbReference>
<keyword evidence="12" id="KW-0460">Magnesium</keyword>
<dbReference type="EMBL" id="JAEUBD010001468">
    <property type="protein sequence ID" value="KAH3660982.1"/>
    <property type="molecule type" value="Genomic_DNA"/>
</dbReference>
<comment type="subcellular location">
    <subcellularLocation>
        <location evidence="2">Mitochondrion inner membrane</location>
        <topology evidence="2">Peripheral membrane protein</topology>
        <orientation evidence="2">Matrix side</orientation>
    </subcellularLocation>
</comment>
<dbReference type="PANTHER" id="PTHR13619">
    <property type="entry name" value="PHOSPHATIDATE CYTIDYLYLTRANSFERASE, MITOCHONDRIAL"/>
    <property type="match status" value="1"/>
</dbReference>
<evidence type="ECO:0000256" key="2">
    <source>
        <dbReference type="ARBA" id="ARBA00004443"/>
    </source>
</evidence>
<evidence type="ECO:0000256" key="17">
    <source>
        <dbReference type="ARBA" id="ARBA00023264"/>
    </source>
</evidence>
<dbReference type="AlphaFoldDB" id="A0A9P8NX05"/>
<evidence type="ECO:0000256" key="14">
    <source>
        <dbReference type="ARBA" id="ARBA00023128"/>
    </source>
</evidence>
<dbReference type="Proteomes" id="UP000788993">
    <property type="component" value="Unassembled WGS sequence"/>
</dbReference>